<evidence type="ECO:0000313" key="2">
    <source>
        <dbReference type="EMBL" id="VAZ91832.1"/>
    </source>
</evidence>
<feature type="compositionally biased region" description="Polar residues" evidence="1">
    <location>
        <begin position="388"/>
        <end position="402"/>
    </location>
</feature>
<accession>A0ABY6RGQ6</accession>
<comment type="caution">
    <text evidence="2">The sequence shown here is derived from an EMBL/GenBank/DDBJ whole genome shotgun (WGS) entry which is preliminary data.</text>
</comment>
<evidence type="ECO:0000313" key="3">
    <source>
        <dbReference type="Proteomes" id="UP000271464"/>
    </source>
</evidence>
<reference evidence="2 3" key="1">
    <citation type="submission" date="2018-09" db="EMBL/GenBank/DDBJ databases">
        <authorList>
            <person name="Tagini F."/>
        </authorList>
    </citation>
    <scope>NUCLEOTIDE SEQUENCE [LARGE SCALE GENOMIC DNA]</scope>
    <source>
        <strain evidence="2 3">MK4</strain>
    </source>
</reference>
<evidence type="ECO:0000256" key="1">
    <source>
        <dbReference type="SAM" id="MobiDB-lite"/>
    </source>
</evidence>
<dbReference type="EMBL" id="UPHM01000039">
    <property type="protein sequence ID" value="VAZ91832.1"/>
    <property type="molecule type" value="Genomic_DNA"/>
</dbReference>
<feature type="region of interest" description="Disordered" evidence="1">
    <location>
        <begin position="504"/>
        <end position="560"/>
    </location>
</feature>
<proteinExistence type="predicted"/>
<feature type="compositionally biased region" description="Pro residues" evidence="1">
    <location>
        <begin position="409"/>
        <end position="429"/>
    </location>
</feature>
<gene>
    <name evidence="2" type="ORF">LAUMK4_01909</name>
</gene>
<sequence>MIPTQSALRAYTVSHLTENAAHWRELAARRRSVVGTIKSQADSLDWQGQGDEAMKAAMARHATTAEQQAELLDTAATTAEDGAAVLHQQKHSIFAAVEQANQSGFAVAEGWTATDAMYAPGSIGWYARQPTAQAISADLRVQVTRFTGQEVQTATDVARSAGELGGEGAVRGHIQAVAAITTTHTPNPTVPPSPPAPSASSLLDALTGASPLMRHISPQAAASAAAPPWQAPPAAGALAGIAPPVPLPPGAGPLPAFGGSGGGGAGAGTGGGWLSSLAARLSSGIATMAAPVSTGAVSTAATAISAPAATAAATPLAHVQPHPSPPTAEPPATQFADPGQVRHEHAPQHLPCTDPPQTQSPHARQSPAAQSSPPTPAPVTLDPGPTRTAPSDTTPRTGNSAVQMLGFGPPGPVPAPAAPSLPLPRDPTPPPMPVDPKDMSAEQALAEWAQVNAGIRAWNTQCGVENVGPLPPAQYNACIASRGPLLQRQTAIRARLNDLGIPIEGEPALAPRGRVQPVPSPRQTNRVRRQAKSQSLQHRKHRHSHRLTESTESPIMEQEGSPDATAVMASATRQCNAMQDAVANPVGPPQFKVDELGRGAYVYVGKDATVVLNKDGQVVTAWANSRAGWRNP</sequence>
<feature type="region of interest" description="Disordered" evidence="1">
    <location>
        <begin position="314"/>
        <end position="429"/>
    </location>
</feature>
<feature type="compositionally biased region" description="Low complexity" evidence="1">
    <location>
        <begin position="359"/>
        <end position="372"/>
    </location>
</feature>
<dbReference type="Proteomes" id="UP000271464">
    <property type="component" value="Unassembled WGS sequence"/>
</dbReference>
<keyword evidence="3" id="KW-1185">Reference proteome</keyword>
<organism evidence="2 3">
    <name type="scientific">Mycobacterium persicum</name>
    <dbReference type="NCBI Taxonomy" id="1487726"/>
    <lineage>
        <taxon>Bacteria</taxon>
        <taxon>Bacillati</taxon>
        <taxon>Actinomycetota</taxon>
        <taxon>Actinomycetes</taxon>
        <taxon>Mycobacteriales</taxon>
        <taxon>Mycobacteriaceae</taxon>
        <taxon>Mycobacterium</taxon>
    </lineage>
</organism>
<feature type="compositionally biased region" description="Basic residues" evidence="1">
    <location>
        <begin position="525"/>
        <end position="545"/>
    </location>
</feature>
<dbReference type="RefSeq" id="WP_259641757.1">
    <property type="nucleotide sequence ID" value="NZ_UPHM01000039.1"/>
</dbReference>
<protein>
    <submittedName>
        <fullName evidence="2">Uncharacterized protein</fullName>
    </submittedName>
</protein>
<name>A0ABY6RGQ6_9MYCO</name>